<protein>
    <submittedName>
        <fullName evidence="1 3">Uncharacterized protein</fullName>
    </submittedName>
</protein>
<reference evidence="1 2" key="2">
    <citation type="submission" date="2018-11" db="EMBL/GenBank/DDBJ databases">
        <authorList>
            <consortium name="Pathogen Informatics"/>
        </authorList>
    </citation>
    <scope>NUCLEOTIDE SEQUENCE [LARGE SCALE GENOMIC DNA]</scope>
</reference>
<evidence type="ECO:0000313" key="3">
    <source>
        <dbReference type="WBParaSite" id="NBR_0000327401-mRNA-1"/>
    </source>
</evidence>
<dbReference type="AlphaFoldDB" id="A0A0N4XL72"/>
<evidence type="ECO:0000313" key="1">
    <source>
        <dbReference type="EMBL" id="VDL66863.1"/>
    </source>
</evidence>
<evidence type="ECO:0000313" key="2">
    <source>
        <dbReference type="Proteomes" id="UP000271162"/>
    </source>
</evidence>
<proteinExistence type="predicted"/>
<dbReference type="WBParaSite" id="NBR_0000327401-mRNA-1">
    <property type="protein sequence ID" value="NBR_0000327401-mRNA-1"/>
    <property type="gene ID" value="NBR_0000327401"/>
</dbReference>
<organism evidence="3">
    <name type="scientific">Nippostrongylus brasiliensis</name>
    <name type="common">Rat hookworm</name>
    <dbReference type="NCBI Taxonomy" id="27835"/>
    <lineage>
        <taxon>Eukaryota</taxon>
        <taxon>Metazoa</taxon>
        <taxon>Ecdysozoa</taxon>
        <taxon>Nematoda</taxon>
        <taxon>Chromadorea</taxon>
        <taxon>Rhabditida</taxon>
        <taxon>Rhabditina</taxon>
        <taxon>Rhabditomorpha</taxon>
        <taxon>Strongyloidea</taxon>
        <taxon>Heligmosomidae</taxon>
        <taxon>Nippostrongylus</taxon>
    </lineage>
</organism>
<name>A0A0N4XL72_NIPBR</name>
<sequence>MLSHSSERSRRLVTVGDCPGHTPAAFPSTSSRSWRWTRMDCLRRKRRI</sequence>
<dbReference type="Proteomes" id="UP000271162">
    <property type="component" value="Unassembled WGS sequence"/>
</dbReference>
<reference evidence="3" key="1">
    <citation type="submission" date="2017-02" db="UniProtKB">
        <authorList>
            <consortium name="WormBaseParasite"/>
        </authorList>
    </citation>
    <scope>IDENTIFICATION</scope>
</reference>
<dbReference type="EMBL" id="UYSL01004731">
    <property type="protein sequence ID" value="VDL66863.1"/>
    <property type="molecule type" value="Genomic_DNA"/>
</dbReference>
<keyword evidence="2" id="KW-1185">Reference proteome</keyword>
<accession>A0A0N4XL72</accession>
<gene>
    <name evidence="1" type="ORF">NBR_LOCUS3274</name>
</gene>